<reference evidence="5 6" key="2">
    <citation type="journal article" date="2014" name="J. Gen. Appl. Microbiol.">
        <title>The early diverging ascomycetous budding yeast Saitoella complicata has three histone deacetylases belonging to the Clr6, Hos2, and Rpd3 lineages.</title>
        <authorList>
            <person name="Nishida H."/>
            <person name="Matsumoto T."/>
            <person name="Kondo S."/>
            <person name="Hamamoto M."/>
            <person name="Yoshikawa H."/>
        </authorList>
    </citation>
    <scope>NUCLEOTIDE SEQUENCE [LARGE SCALE GENOMIC DNA]</scope>
    <source>
        <strain evidence="5 6">NRRL Y-17804</strain>
    </source>
</reference>
<reference evidence="5 6" key="1">
    <citation type="journal article" date="2011" name="J. Gen. Appl. Microbiol.">
        <title>Draft genome sequencing of the enigmatic yeast Saitoella complicata.</title>
        <authorList>
            <person name="Nishida H."/>
            <person name="Hamamoto M."/>
            <person name="Sugiyama J."/>
        </authorList>
    </citation>
    <scope>NUCLEOTIDE SEQUENCE [LARGE SCALE GENOMIC DNA]</scope>
    <source>
        <strain evidence="5 6">NRRL Y-17804</strain>
    </source>
</reference>
<feature type="compositionally biased region" description="Pro residues" evidence="2">
    <location>
        <begin position="73"/>
        <end position="87"/>
    </location>
</feature>
<dbReference type="SMART" id="SM00166">
    <property type="entry name" value="UBX"/>
    <property type="match status" value="1"/>
</dbReference>
<evidence type="ECO:0000259" key="4">
    <source>
        <dbReference type="PROSITE" id="PS50033"/>
    </source>
</evidence>
<dbReference type="OrthoDB" id="1026733at2759"/>
<dbReference type="OMA" id="VYAFVEC"/>
<comment type="caution">
    <text evidence="5">The sequence shown here is derived from an EMBL/GenBank/DDBJ whole genome shotgun (WGS) entry which is preliminary data.</text>
</comment>
<evidence type="ECO:0000313" key="5">
    <source>
        <dbReference type="EMBL" id="GAO50126.1"/>
    </source>
</evidence>
<dbReference type="GO" id="GO:0005783">
    <property type="term" value="C:endoplasmic reticulum"/>
    <property type="evidence" value="ECO:0007669"/>
    <property type="project" value="TreeGrafter"/>
</dbReference>
<dbReference type="STRING" id="698492.A0A0E9NKB2"/>
<dbReference type="Gene3D" id="3.40.30.10">
    <property type="entry name" value="Glutaredoxin"/>
    <property type="match status" value="1"/>
</dbReference>
<dbReference type="AlphaFoldDB" id="A0A0E9NKB2"/>
<feature type="compositionally biased region" description="Basic and acidic residues" evidence="2">
    <location>
        <begin position="324"/>
        <end position="350"/>
    </location>
</feature>
<dbReference type="InterPro" id="IPR050730">
    <property type="entry name" value="UBX_domain-protein"/>
</dbReference>
<dbReference type="GO" id="GO:0043130">
    <property type="term" value="F:ubiquitin binding"/>
    <property type="evidence" value="ECO:0007669"/>
    <property type="project" value="TreeGrafter"/>
</dbReference>
<dbReference type="SUPFAM" id="SSF54236">
    <property type="entry name" value="Ubiquitin-like"/>
    <property type="match status" value="1"/>
</dbReference>
<reference evidence="5 6" key="3">
    <citation type="journal article" date="2015" name="Genome Announc.">
        <title>Draft Genome Sequence of the Archiascomycetous Yeast Saitoella complicata.</title>
        <authorList>
            <person name="Yamauchi K."/>
            <person name="Kondo S."/>
            <person name="Hamamoto M."/>
            <person name="Takahashi Y."/>
            <person name="Ogura Y."/>
            <person name="Hayashi T."/>
            <person name="Nishida H."/>
        </authorList>
    </citation>
    <scope>NUCLEOTIDE SEQUENCE [LARGE SCALE GENOMIC DNA]</scope>
    <source>
        <strain evidence="5 6">NRRL Y-17804</strain>
    </source>
</reference>
<proteinExistence type="predicted"/>
<organism evidence="5 6">
    <name type="scientific">Saitoella complicata (strain BCRC 22490 / CBS 7301 / JCM 7358 / NBRC 10748 / NRRL Y-17804)</name>
    <dbReference type="NCBI Taxonomy" id="698492"/>
    <lineage>
        <taxon>Eukaryota</taxon>
        <taxon>Fungi</taxon>
        <taxon>Dikarya</taxon>
        <taxon>Ascomycota</taxon>
        <taxon>Taphrinomycotina</taxon>
        <taxon>Taphrinomycotina incertae sedis</taxon>
        <taxon>Saitoella</taxon>
    </lineage>
</organism>
<evidence type="ECO:0000256" key="1">
    <source>
        <dbReference type="ARBA" id="ARBA00023054"/>
    </source>
</evidence>
<dbReference type="SMART" id="SM00594">
    <property type="entry name" value="UAS"/>
    <property type="match status" value="1"/>
</dbReference>
<dbReference type="InterPro" id="IPR001012">
    <property type="entry name" value="UBX_dom"/>
</dbReference>
<dbReference type="EMBL" id="BACD03000029">
    <property type="protein sequence ID" value="GAO50126.1"/>
    <property type="molecule type" value="Genomic_DNA"/>
</dbReference>
<protein>
    <recommendedName>
        <fullName evidence="4">UBX domain-containing protein</fullName>
    </recommendedName>
</protein>
<dbReference type="Pfam" id="PF00789">
    <property type="entry name" value="UBX"/>
    <property type="match status" value="1"/>
</dbReference>
<keyword evidence="3" id="KW-0472">Membrane</keyword>
<dbReference type="PANTHER" id="PTHR23322:SF1">
    <property type="entry name" value="FAS-ASSOCIATED FACTOR 2"/>
    <property type="match status" value="1"/>
</dbReference>
<dbReference type="InterPro" id="IPR036249">
    <property type="entry name" value="Thioredoxin-like_sf"/>
</dbReference>
<dbReference type="Gene3D" id="1.10.8.10">
    <property type="entry name" value="DNA helicase RuvA subunit, C-terminal domain"/>
    <property type="match status" value="1"/>
</dbReference>
<evidence type="ECO:0000256" key="2">
    <source>
        <dbReference type="SAM" id="MobiDB-lite"/>
    </source>
</evidence>
<keyword evidence="6" id="KW-1185">Reference proteome</keyword>
<keyword evidence="3" id="KW-1133">Transmembrane helix</keyword>
<dbReference type="PROSITE" id="PS50033">
    <property type="entry name" value="UBX"/>
    <property type="match status" value="1"/>
</dbReference>
<dbReference type="Pfam" id="PF14555">
    <property type="entry name" value="UBA_4"/>
    <property type="match status" value="1"/>
</dbReference>
<feature type="domain" description="UBX" evidence="4">
    <location>
        <begin position="380"/>
        <end position="460"/>
    </location>
</feature>
<feature type="compositionally biased region" description="Basic and acidic residues" evidence="2">
    <location>
        <begin position="300"/>
        <end position="317"/>
    </location>
</feature>
<evidence type="ECO:0000256" key="3">
    <source>
        <dbReference type="SAM" id="Phobius"/>
    </source>
</evidence>
<name>A0A0E9NKB2_SAICN</name>
<accession>A0A0E9NKB2</accession>
<feature type="region of interest" description="Disordered" evidence="2">
    <location>
        <begin position="47"/>
        <end position="97"/>
    </location>
</feature>
<dbReference type="InterPro" id="IPR006577">
    <property type="entry name" value="UAS"/>
</dbReference>
<dbReference type="RefSeq" id="XP_019025618.1">
    <property type="nucleotide sequence ID" value="XM_019165890.1"/>
</dbReference>
<keyword evidence="1" id="KW-0175">Coiled coil</keyword>
<feature type="compositionally biased region" description="Basic and acidic residues" evidence="2">
    <location>
        <begin position="357"/>
        <end position="367"/>
    </location>
</feature>
<feature type="region of interest" description="Disordered" evidence="2">
    <location>
        <begin position="299"/>
        <end position="367"/>
    </location>
</feature>
<dbReference type="CDD" id="cd01767">
    <property type="entry name" value="UBX"/>
    <property type="match status" value="1"/>
</dbReference>
<gene>
    <name evidence="5" type="ORF">G7K_4261-t1</name>
</gene>
<dbReference type="SUPFAM" id="SSF52833">
    <property type="entry name" value="Thioredoxin-like"/>
    <property type="match status" value="1"/>
</dbReference>
<keyword evidence="3" id="KW-0812">Transmembrane</keyword>
<feature type="transmembrane region" description="Helical" evidence="3">
    <location>
        <begin position="107"/>
        <end position="132"/>
    </location>
</feature>
<dbReference type="CDD" id="cd02958">
    <property type="entry name" value="UAS"/>
    <property type="match status" value="1"/>
</dbReference>
<feature type="compositionally biased region" description="Low complexity" evidence="2">
    <location>
        <begin position="53"/>
        <end position="72"/>
    </location>
</feature>
<dbReference type="GO" id="GO:0036503">
    <property type="term" value="P:ERAD pathway"/>
    <property type="evidence" value="ECO:0007669"/>
    <property type="project" value="TreeGrafter"/>
</dbReference>
<dbReference type="InterPro" id="IPR029071">
    <property type="entry name" value="Ubiquitin-like_domsf"/>
</dbReference>
<dbReference type="PANTHER" id="PTHR23322">
    <property type="entry name" value="FAS-ASSOCIATED PROTEIN"/>
    <property type="match status" value="1"/>
</dbReference>
<dbReference type="Gene3D" id="3.10.20.90">
    <property type="entry name" value="Phosphatidylinositol 3-kinase Catalytic Subunit, Chain A, domain 1"/>
    <property type="match status" value="1"/>
</dbReference>
<evidence type="ECO:0000313" key="6">
    <source>
        <dbReference type="Proteomes" id="UP000033140"/>
    </source>
</evidence>
<sequence>MDDLDNEQRRSLELFQAVTQIDDVDAAVARLSSSDWSVERAVAGVYDAPPPVSASAPTPTRTAPIASSHNSSPSPPPAQPGPAPSHPLPRQFSSGTGLPQPSPFRTLLSVLFFPFTFLRSFAFFLAGTFPFLGRLLPFLSNTTPRRLERRNVSPRDLADRFIRSFEETYGSAHVSFHADGYSAALAKAKEELKFMLVVLQSEEHDDTIEFNQDTLCNPEVIQFAREQSLIVWAGSISETEGYEVANTLRATRYPFIALLAPTGSRSLSVLLRLEGPVGPSQLLASLTNGMAKQSTSLNRLRAEAAERNAARELRQQQDDAYEASLRRDRERASEAEERRAEEERKKREEEERATEEEERKAKRDQWRKWKKIQMPAEPAAGNGAARISLRMLDGSRIVRRFGAETTLEDLYAFVETYSVEAEEETQKPEGYEHAYDFRLATPMPRKVLDVVTEGQKVLKDEKSLYPSGNLVVEELDEEED</sequence>
<dbReference type="Proteomes" id="UP000033140">
    <property type="component" value="Unassembled WGS sequence"/>
</dbReference>